<evidence type="ECO:0000256" key="1">
    <source>
        <dbReference type="ARBA" id="ARBA00004236"/>
    </source>
</evidence>
<comment type="similarity">
    <text evidence="2">Belongs to the PstS family.</text>
</comment>
<evidence type="ECO:0000259" key="8">
    <source>
        <dbReference type="Pfam" id="PF12849"/>
    </source>
</evidence>
<dbReference type="Gene3D" id="3.40.190.10">
    <property type="entry name" value="Periplasmic binding protein-like II"/>
    <property type="match status" value="2"/>
</dbReference>
<evidence type="ECO:0000256" key="7">
    <source>
        <dbReference type="SAM" id="SignalP"/>
    </source>
</evidence>
<keyword evidence="10" id="KW-1185">Reference proteome</keyword>
<dbReference type="InterPro" id="IPR050811">
    <property type="entry name" value="Phosphate_ABC_transporter"/>
</dbReference>
<dbReference type="RefSeq" id="WP_283712822.1">
    <property type="nucleotide sequence ID" value="NZ_JASJEW010000002.1"/>
</dbReference>
<sequence length="305" mass="30989">MSTGVSRRAFLSGASALAVAAGLGLAGCGSSSDAAQAATTGAILAVGSTAMQPLMEAAAEAYGSTEQGASVSISVQGGGSGQGLTQVSEGTAQIGDSDVFAEAKITDADKLAALVDHQVAICGMGPVAHPDCGVENVSLADLKAVFMGQVTNWSELGGADLAITVINRAAGSGTRATFEQAVLGGDEVPSSFTPQEQDSSGTVAKMVKATPGAISYLAFSYFADDILALSIDGVAPTRETVEQGEWPIWAYMHAYTQESCDRAVTDFIDYLLSDNVQGSLVESVGFIPVADMTVAKDADGTIRSR</sequence>
<feature type="domain" description="PBP" evidence="8">
    <location>
        <begin position="34"/>
        <end position="275"/>
    </location>
</feature>
<evidence type="ECO:0000313" key="9">
    <source>
        <dbReference type="EMBL" id="MDJ1129700.1"/>
    </source>
</evidence>
<feature type="signal peptide" evidence="7">
    <location>
        <begin position="1"/>
        <end position="20"/>
    </location>
</feature>
<proteinExistence type="inferred from homology"/>
<keyword evidence="5 7" id="KW-0732">Signal</keyword>
<evidence type="ECO:0000313" key="10">
    <source>
        <dbReference type="Proteomes" id="UP001431693"/>
    </source>
</evidence>
<keyword evidence="3" id="KW-0813">Transport</keyword>
<comment type="caution">
    <text evidence="9">The sequence shown here is derived from an EMBL/GenBank/DDBJ whole genome shotgun (WGS) entry which is preliminary data.</text>
</comment>
<organism evidence="9 10">
    <name type="scientific">Kribbibacterium absianum</name>
    <dbReference type="NCBI Taxonomy" id="3044210"/>
    <lineage>
        <taxon>Bacteria</taxon>
        <taxon>Bacillati</taxon>
        <taxon>Actinomycetota</taxon>
        <taxon>Coriobacteriia</taxon>
        <taxon>Coriobacteriales</taxon>
        <taxon>Kribbibacteriaceae</taxon>
        <taxon>Kribbibacterium</taxon>
    </lineage>
</organism>
<protein>
    <submittedName>
        <fullName evidence="9">Phosphate ABC transporter substrate-binding protein PstS family protein</fullName>
    </submittedName>
</protein>
<dbReference type="PROSITE" id="PS51257">
    <property type="entry name" value="PROKAR_LIPOPROTEIN"/>
    <property type="match status" value="1"/>
</dbReference>
<dbReference type="PANTHER" id="PTHR30570">
    <property type="entry name" value="PERIPLASMIC PHOSPHATE BINDING COMPONENT OF PHOSPHATE ABC TRANSPORTER"/>
    <property type="match status" value="1"/>
</dbReference>
<name>A0ABT6ZKY0_9ACTN</name>
<comment type="subcellular location">
    <subcellularLocation>
        <location evidence="1">Cell membrane</location>
    </subcellularLocation>
</comment>
<evidence type="ECO:0000256" key="4">
    <source>
        <dbReference type="ARBA" id="ARBA00022475"/>
    </source>
</evidence>
<dbReference type="PROSITE" id="PS51318">
    <property type="entry name" value="TAT"/>
    <property type="match status" value="1"/>
</dbReference>
<evidence type="ECO:0000256" key="6">
    <source>
        <dbReference type="ARBA" id="ARBA00023136"/>
    </source>
</evidence>
<dbReference type="InterPro" id="IPR024370">
    <property type="entry name" value="PBP_domain"/>
</dbReference>
<evidence type="ECO:0000256" key="3">
    <source>
        <dbReference type="ARBA" id="ARBA00022448"/>
    </source>
</evidence>
<dbReference type="SUPFAM" id="SSF53850">
    <property type="entry name" value="Periplasmic binding protein-like II"/>
    <property type="match status" value="1"/>
</dbReference>
<accession>A0ABT6ZKY0</accession>
<dbReference type="Pfam" id="PF12849">
    <property type="entry name" value="PBP_like_2"/>
    <property type="match status" value="1"/>
</dbReference>
<evidence type="ECO:0000256" key="5">
    <source>
        <dbReference type="ARBA" id="ARBA00022729"/>
    </source>
</evidence>
<keyword evidence="4" id="KW-1003">Cell membrane</keyword>
<dbReference type="InterPro" id="IPR019546">
    <property type="entry name" value="TAT_signal_bac_arc"/>
</dbReference>
<dbReference type="EMBL" id="JASJEX010000003">
    <property type="protein sequence ID" value="MDJ1129700.1"/>
    <property type="molecule type" value="Genomic_DNA"/>
</dbReference>
<keyword evidence="6" id="KW-0472">Membrane</keyword>
<dbReference type="Proteomes" id="UP001431693">
    <property type="component" value="Unassembled WGS sequence"/>
</dbReference>
<reference evidence="9" key="1">
    <citation type="submission" date="2023-05" db="EMBL/GenBank/DDBJ databases">
        <title>[olsenella] sp. nov., isolated from a pig farm feces dump.</title>
        <authorList>
            <person name="Chang Y.-H."/>
        </authorList>
    </citation>
    <scope>NUCLEOTIDE SEQUENCE</scope>
    <source>
        <strain evidence="9">YH-ols2217</strain>
    </source>
</reference>
<dbReference type="CDD" id="cd13653">
    <property type="entry name" value="PBP2_phosphate_like_1"/>
    <property type="match status" value="1"/>
</dbReference>
<dbReference type="NCBIfam" id="TIGR02136">
    <property type="entry name" value="ptsS_2"/>
    <property type="match status" value="1"/>
</dbReference>
<evidence type="ECO:0000256" key="2">
    <source>
        <dbReference type="ARBA" id="ARBA00008725"/>
    </source>
</evidence>
<feature type="chain" id="PRO_5046469598" evidence="7">
    <location>
        <begin position="21"/>
        <end position="305"/>
    </location>
</feature>
<gene>
    <name evidence="9" type="ORF">QJ043_06365</name>
</gene>
<dbReference type="InterPro" id="IPR011862">
    <property type="entry name" value="Phos-bd"/>
</dbReference>
<dbReference type="InterPro" id="IPR006311">
    <property type="entry name" value="TAT_signal"/>
</dbReference>
<dbReference type="PANTHER" id="PTHR30570:SF4">
    <property type="entry name" value="PHOSPHATE-BINDING PROTEIN PSTS 1"/>
    <property type="match status" value="1"/>
</dbReference>
<dbReference type="NCBIfam" id="TIGR01409">
    <property type="entry name" value="TAT_signal_seq"/>
    <property type="match status" value="1"/>
</dbReference>